<keyword evidence="4" id="KW-0472">Membrane</keyword>
<dbReference type="GeneID" id="115877850"/>
<dbReference type="InParanoid" id="A0A6J2XH47"/>
<feature type="transmembrane region" description="Helical" evidence="4">
    <location>
        <begin position="376"/>
        <end position="395"/>
    </location>
</feature>
<keyword evidence="4" id="KW-0812">Transmembrane</keyword>
<accession>A0A6J2XH47</accession>
<gene>
    <name evidence="7" type="primary">LOC115877850</name>
</gene>
<dbReference type="InterPro" id="IPR032675">
    <property type="entry name" value="LRR_dom_sf"/>
</dbReference>
<dbReference type="Proteomes" id="UP000504635">
    <property type="component" value="Unplaced"/>
</dbReference>
<dbReference type="PROSITE" id="PS51450">
    <property type="entry name" value="LRR"/>
    <property type="match status" value="2"/>
</dbReference>
<dbReference type="AlphaFoldDB" id="A0A6J2XH47"/>
<dbReference type="GO" id="GO:0031012">
    <property type="term" value="C:extracellular matrix"/>
    <property type="evidence" value="ECO:0007669"/>
    <property type="project" value="TreeGrafter"/>
</dbReference>
<keyword evidence="6" id="KW-1185">Reference proteome</keyword>
<keyword evidence="2 5" id="KW-0732">Signal</keyword>
<dbReference type="SMART" id="SM00365">
    <property type="entry name" value="LRR_SD22"/>
    <property type="match status" value="4"/>
</dbReference>
<dbReference type="SMART" id="SM00369">
    <property type="entry name" value="LRR_TYP"/>
    <property type="match status" value="6"/>
</dbReference>
<evidence type="ECO:0000256" key="4">
    <source>
        <dbReference type="SAM" id="Phobius"/>
    </source>
</evidence>
<keyword evidence="1" id="KW-0433">Leucine-rich repeat</keyword>
<dbReference type="OrthoDB" id="676979at2759"/>
<evidence type="ECO:0000256" key="2">
    <source>
        <dbReference type="ARBA" id="ARBA00022729"/>
    </source>
</evidence>
<dbReference type="PANTHER" id="PTHR24373">
    <property type="entry name" value="SLIT RELATED LEUCINE-RICH REPEAT NEURONAL PROTEIN"/>
    <property type="match status" value="1"/>
</dbReference>
<dbReference type="PRINTS" id="PR00019">
    <property type="entry name" value="LEURICHRPT"/>
</dbReference>
<feature type="signal peptide" evidence="5">
    <location>
        <begin position="1"/>
        <end position="22"/>
    </location>
</feature>
<proteinExistence type="predicted"/>
<dbReference type="InterPro" id="IPR050328">
    <property type="entry name" value="Dev_Immune_Receptor"/>
</dbReference>
<dbReference type="InterPro" id="IPR003591">
    <property type="entry name" value="Leu-rich_rpt_typical-subtyp"/>
</dbReference>
<keyword evidence="3" id="KW-0677">Repeat</keyword>
<evidence type="ECO:0000256" key="3">
    <source>
        <dbReference type="ARBA" id="ARBA00022737"/>
    </source>
</evidence>
<dbReference type="GO" id="GO:0005615">
    <property type="term" value="C:extracellular space"/>
    <property type="evidence" value="ECO:0007669"/>
    <property type="project" value="TreeGrafter"/>
</dbReference>
<dbReference type="SUPFAM" id="SSF52058">
    <property type="entry name" value="L domain-like"/>
    <property type="match status" value="1"/>
</dbReference>
<evidence type="ECO:0000313" key="6">
    <source>
        <dbReference type="Proteomes" id="UP000504635"/>
    </source>
</evidence>
<evidence type="ECO:0000256" key="1">
    <source>
        <dbReference type="ARBA" id="ARBA00022614"/>
    </source>
</evidence>
<protein>
    <submittedName>
        <fullName evidence="7">Toll-like receptor 4</fullName>
    </submittedName>
</protein>
<dbReference type="InterPro" id="IPR001611">
    <property type="entry name" value="Leu-rich_rpt"/>
</dbReference>
<dbReference type="RefSeq" id="XP_030750039.1">
    <property type="nucleotide sequence ID" value="XM_030894179.1"/>
</dbReference>
<feature type="chain" id="PRO_5026826302" evidence="5">
    <location>
        <begin position="23"/>
        <end position="416"/>
    </location>
</feature>
<evidence type="ECO:0000313" key="7">
    <source>
        <dbReference type="RefSeq" id="XP_030750039.1"/>
    </source>
</evidence>
<reference evidence="7" key="1">
    <citation type="submission" date="2025-08" db="UniProtKB">
        <authorList>
            <consortium name="RefSeq"/>
        </authorList>
    </citation>
    <scope>IDENTIFICATION</scope>
    <source>
        <tissue evidence="7">Gonads</tissue>
    </source>
</reference>
<organism evidence="6 7">
    <name type="scientific">Sitophilus oryzae</name>
    <name type="common">Rice weevil</name>
    <name type="synonym">Curculio oryzae</name>
    <dbReference type="NCBI Taxonomy" id="7048"/>
    <lineage>
        <taxon>Eukaryota</taxon>
        <taxon>Metazoa</taxon>
        <taxon>Ecdysozoa</taxon>
        <taxon>Arthropoda</taxon>
        <taxon>Hexapoda</taxon>
        <taxon>Insecta</taxon>
        <taxon>Pterygota</taxon>
        <taxon>Neoptera</taxon>
        <taxon>Endopterygota</taxon>
        <taxon>Coleoptera</taxon>
        <taxon>Polyphaga</taxon>
        <taxon>Cucujiformia</taxon>
        <taxon>Curculionidae</taxon>
        <taxon>Dryophthorinae</taxon>
        <taxon>Sitophilus</taxon>
    </lineage>
</organism>
<sequence length="416" mass="49202">MIWRYFCFHLLIYYHPIGEIKADKSQPICYEANKDINLPKSNNRYFKNLEEYKANTFSFSYERYCSPSQGCNPMNLFPGNFVTILNLTSDVLETGAFEVNSSDSIISLNLSSLFINEIHSRAFASLTCLHYLNLSDNKIVELQPEQWFGLDNLKTLELRKNNIIHLKPFTFRYLKKLQSLDLSLNDIVYIDDFSFNYLISLKSLSLAYNYLTSIYQNYIFVHLTNLEHLDLSHNSLSAVSMAKFRPLEALQSLNFSNNNMAVFDLRETFSFFEFPFLKLLNLTGNYLDFENYENLPERFTFDNLTIDINENPVHCYYIEKMLNLFQDKVRLAPGRYFGDETRVNRIRCENMGMTEEDVNYLNKFYDKLRIQHYEVLVVYTILIVFAIAYILFVYYDHLQDHPCFRKLYGYSTPFPE</sequence>
<name>A0A6J2XH47_SITOR</name>
<evidence type="ECO:0000256" key="5">
    <source>
        <dbReference type="SAM" id="SignalP"/>
    </source>
</evidence>
<dbReference type="PANTHER" id="PTHR24373:SF370">
    <property type="entry name" value="FISH-LIPS, ISOFORM E"/>
    <property type="match status" value="1"/>
</dbReference>
<dbReference type="KEGG" id="soy:115877850"/>
<dbReference type="Pfam" id="PF13855">
    <property type="entry name" value="LRR_8"/>
    <property type="match status" value="2"/>
</dbReference>
<dbReference type="Gene3D" id="3.80.10.10">
    <property type="entry name" value="Ribonuclease Inhibitor"/>
    <property type="match status" value="1"/>
</dbReference>
<keyword evidence="4" id="KW-1133">Transmembrane helix</keyword>